<accession>C5M1B9</accession>
<evidence type="ECO:0000313" key="3">
    <source>
        <dbReference type="Proteomes" id="UP000007800"/>
    </source>
</evidence>
<dbReference type="RefSeq" id="XP_002764524.1">
    <property type="nucleotide sequence ID" value="XM_002764478.1"/>
</dbReference>
<feature type="compositionally biased region" description="Polar residues" evidence="1">
    <location>
        <begin position="7"/>
        <end position="17"/>
    </location>
</feature>
<feature type="region of interest" description="Disordered" evidence="1">
    <location>
        <begin position="1"/>
        <end position="36"/>
    </location>
</feature>
<dbReference type="AlphaFoldDB" id="C5M1B9"/>
<dbReference type="OrthoDB" id="471193at2759"/>
<organism evidence="3">
    <name type="scientific">Perkinsus marinus (strain ATCC 50983 / TXsc)</name>
    <dbReference type="NCBI Taxonomy" id="423536"/>
    <lineage>
        <taxon>Eukaryota</taxon>
        <taxon>Sar</taxon>
        <taxon>Alveolata</taxon>
        <taxon>Perkinsozoa</taxon>
        <taxon>Perkinsea</taxon>
        <taxon>Perkinsida</taxon>
        <taxon>Perkinsidae</taxon>
        <taxon>Perkinsus</taxon>
    </lineage>
</organism>
<name>C5M1B9_PERM5</name>
<evidence type="ECO:0000256" key="1">
    <source>
        <dbReference type="SAM" id="MobiDB-lite"/>
    </source>
</evidence>
<protein>
    <submittedName>
        <fullName evidence="2">Uncharacterized protein</fullName>
    </submittedName>
</protein>
<dbReference type="InParanoid" id="C5M1B9"/>
<reference evidence="2 3" key="1">
    <citation type="submission" date="2008-07" db="EMBL/GenBank/DDBJ databases">
        <authorList>
            <person name="El-Sayed N."/>
            <person name="Caler E."/>
            <person name="Inman J."/>
            <person name="Amedeo P."/>
            <person name="Hass B."/>
            <person name="Wortman J."/>
        </authorList>
    </citation>
    <scope>NUCLEOTIDE SEQUENCE [LARGE SCALE GENOMIC DNA]</scope>
    <source>
        <strain evidence="3">ATCC 50983 / TXsc</strain>
    </source>
</reference>
<dbReference type="Proteomes" id="UP000007800">
    <property type="component" value="Unassembled WGS sequence"/>
</dbReference>
<gene>
    <name evidence="2" type="ORF">Pmar_PMAR024680</name>
</gene>
<proteinExistence type="predicted"/>
<keyword evidence="3" id="KW-1185">Reference proteome</keyword>
<evidence type="ECO:0000313" key="2">
    <source>
        <dbReference type="EMBL" id="EEQ97241.1"/>
    </source>
</evidence>
<sequence length="292" mass="31975">MCESPTDDISSIRSSPEVTELPTGTAEGSVLEPSSPTTAGLSGCYCEQQEFATSTVSSDGSTTSTVDVSDGHYYDEVRVLTDALVALFTWPITFTCVFLPSPISRVVRGSTRPLVYRTTAVAKASARVLARTLRTVSTKESRVVVILFAEVWLRICALMTTKEMHELGDTFYRLSLAILQVLRTRNVEDLLESVKDLTGSTVQLIGQTSKDVQKIIDDQKREKALPAEPTNTVALPCEQSKATHLTNAKSGDEKYNWDLTIHIDLKSPATVLLIVLFSSVWLCGILKVLEVL</sequence>
<dbReference type="EMBL" id="GG687290">
    <property type="protein sequence ID" value="EEQ97241.1"/>
    <property type="molecule type" value="Genomic_DNA"/>
</dbReference>
<dbReference type="GeneID" id="9054389"/>